<keyword evidence="3" id="KW-0808">Transferase</keyword>
<evidence type="ECO:0000256" key="3">
    <source>
        <dbReference type="ARBA" id="ARBA00022679"/>
    </source>
</evidence>
<dbReference type="AlphaFoldDB" id="A0AA95SFZ8"/>
<evidence type="ECO:0000259" key="8">
    <source>
        <dbReference type="Pfam" id="PF02397"/>
    </source>
</evidence>
<name>A0AA95SFZ8_9BACI</name>
<dbReference type="KEGG" id="nnv:QNH39_23890"/>
<sequence>MKVLNEQSLVTTTTKNKPLHFLVKQAIDTLFSLCLLLILFPFLIIIAIVIKLDSRGPVFYTQERIGLDGQPFLIIKFRTMYIDAEKHGPQWANHNDARITTVGYYLRKYRIDEIPQFINILRGEMSIIGPRPERLVFIEDFEKEIPHFRNRLQVKPGITGWAQINGGYDIAPKEKLDLDLYYIYNYSILLDLKIVLKSIPVILFAKGWR</sequence>
<dbReference type="InterPro" id="IPR017475">
    <property type="entry name" value="EPS_sugar_tfrase"/>
</dbReference>
<keyword evidence="6 7" id="KW-0472">Membrane</keyword>
<dbReference type="PANTHER" id="PTHR30576">
    <property type="entry name" value="COLANIC BIOSYNTHESIS UDP-GLUCOSE LIPID CARRIER TRANSFERASE"/>
    <property type="match status" value="1"/>
</dbReference>
<evidence type="ECO:0000313" key="10">
    <source>
        <dbReference type="Proteomes" id="UP001178288"/>
    </source>
</evidence>
<dbReference type="PANTHER" id="PTHR30576:SF0">
    <property type="entry name" value="UNDECAPRENYL-PHOSPHATE N-ACETYLGALACTOSAMINYL 1-PHOSPHATE TRANSFERASE-RELATED"/>
    <property type="match status" value="1"/>
</dbReference>
<dbReference type="Pfam" id="PF02397">
    <property type="entry name" value="Bac_transf"/>
    <property type="match status" value="1"/>
</dbReference>
<evidence type="ECO:0000256" key="7">
    <source>
        <dbReference type="SAM" id="Phobius"/>
    </source>
</evidence>
<proteinExistence type="inferred from homology"/>
<evidence type="ECO:0000256" key="2">
    <source>
        <dbReference type="ARBA" id="ARBA00006464"/>
    </source>
</evidence>
<feature type="transmembrane region" description="Helical" evidence="7">
    <location>
        <begin position="30"/>
        <end position="50"/>
    </location>
</feature>
<organism evidence="9 10">
    <name type="scientific">Neobacillus novalis</name>
    <dbReference type="NCBI Taxonomy" id="220687"/>
    <lineage>
        <taxon>Bacteria</taxon>
        <taxon>Bacillati</taxon>
        <taxon>Bacillota</taxon>
        <taxon>Bacilli</taxon>
        <taxon>Bacillales</taxon>
        <taxon>Bacillaceae</taxon>
        <taxon>Neobacillus</taxon>
    </lineage>
</organism>
<feature type="domain" description="Bacterial sugar transferase" evidence="8">
    <location>
        <begin position="24"/>
        <end position="203"/>
    </location>
</feature>
<evidence type="ECO:0000256" key="5">
    <source>
        <dbReference type="ARBA" id="ARBA00022989"/>
    </source>
</evidence>
<gene>
    <name evidence="9" type="ORF">QNH39_23890</name>
</gene>
<dbReference type="EMBL" id="CP126114">
    <property type="protein sequence ID" value="WHY85616.1"/>
    <property type="molecule type" value="Genomic_DNA"/>
</dbReference>
<evidence type="ECO:0000313" key="9">
    <source>
        <dbReference type="EMBL" id="WHY85616.1"/>
    </source>
</evidence>
<evidence type="ECO:0000256" key="6">
    <source>
        <dbReference type="ARBA" id="ARBA00023136"/>
    </source>
</evidence>
<protein>
    <submittedName>
        <fullName evidence="9">Exopolysaccharide biosynthesis polyprenyl glycosylphosphotransferase</fullName>
    </submittedName>
</protein>
<dbReference type="GO" id="GO:0016780">
    <property type="term" value="F:phosphotransferase activity, for other substituted phosphate groups"/>
    <property type="evidence" value="ECO:0007669"/>
    <property type="project" value="TreeGrafter"/>
</dbReference>
<keyword evidence="5 7" id="KW-1133">Transmembrane helix</keyword>
<comment type="subcellular location">
    <subcellularLocation>
        <location evidence="1">Membrane</location>
        <topology evidence="1">Multi-pass membrane protein</topology>
    </subcellularLocation>
</comment>
<accession>A0AA95SFZ8</accession>
<dbReference type="GO" id="GO:0016020">
    <property type="term" value="C:membrane"/>
    <property type="evidence" value="ECO:0007669"/>
    <property type="project" value="UniProtKB-SubCell"/>
</dbReference>
<keyword evidence="4 7" id="KW-0812">Transmembrane</keyword>
<dbReference type="NCBIfam" id="TIGR03025">
    <property type="entry name" value="EPS_sugtrans"/>
    <property type="match status" value="1"/>
</dbReference>
<dbReference type="InterPro" id="IPR003362">
    <property type="entry name" value="Bact_transf"/>
</dbReference>
<evidence type="ECO:0000256" key="1">
    <source>
        <dbReference type="ARBA" id="ARBA00004141"/>
    </source>
</evidence>
<reference evidence="9" key="1">
    <citation type="submission" date="2023-05" db="EMBL/GenBank/DDBJ databases">
        <title>Comparative genomics of Bacillaceae isolates and their secondary metabolite potential.</title>
        <authorList>
            <person name="Song L."/>
            <person name="Nielsen L.J."/>
            <person name="Mohite O."/>
            <person name="Xu X."/>
            <person name="Weber T."/>
            <person name="Kovacs A.T."/>
        </authorList>
    </citation>
    <scope>NUCLEOTIDE SEQUENCE</scope>
    <source>
        <strain evidence="9">XLM17</strain>
    </source>
</reference>
<dbReference type="RefSeq" id="WP_066092348.1">
    <property type="nucleotide sequence ID" value="NZ_CP126114.1"/>
</dbReference>
<keyword evidence="10" id="KW-1185">Reference proteome</keyword>
<dbReference type="Proteomes" id="UP001178288">
    <property type="component" value="Chromosome"/>
</dbReference>
<comment type="similarity">
    <text evidence="2">Belongs to the bacterial sugar transferase family.</text>
</comment>
<evidence type="ECO:0000256" key="4">
    <source>
        <dbReference type="ARBA" id="ARBA00022692"/>
    </source>
</evidence>